<reference evidence="2 3" key="1">
    <citation type="submission" date="2019-09" db="EMBL/GenBank/DDBJ databases">
        <title>Mumia zhuanghuii sp. nov. isolated from the intestinal contents of plateau pika (Ochotona curzoniae) in the Qinghai-Tibet plateau of China.</title>
        <authorList>
            <person name="Tian Z."/>
        </authorList>
    </citation>
    <scope>NUCLEOTIDE SEQUENCE [LARGE SCALE GENOMIC DNA]</scope>
    <source>
        <strain evidence="3">350</strain>
    </source>
</reference>
<dbReference type="InterPro" id="IPR041485">
    <property type="entry name" value="TetR_C_36"/>
</dbReference>
<dbReference type="Gene3D" id="1.10.357.10">
    <property type="entry name" value="Tetracycline Repressor, domain 2"/>
    <property type="match status" value="1"/>
</dbReference>
<evidence type="ECO:0000313" key="3">
    <source>
        <dbReference type="Proteomes" id="UP000307768"/>
    </source>
</evidence>
<evidence type="ECO:0000313" key="2">
    <source>
        <dbReference type="EMBL" id="KAA1424781.1"/>
    </source>
</evidence>
<name>A0A5Q6S3L5_9ACTN</name>
<organism evidence="2 3">
    <name type="scientific">Mumia zhuanghuii</name>
    <dbReference type="NCBI Taxonomy" id="2585211"/>
    <lineage>
        <taxon>Bacteria</taxon>
        <taxon>Bacillati</taxon>
        <taxon>Actinomycetota</taxon>
        <taxon>Actinomycetes</taxon>
        <taxon>Propionibacteriales</taxon>
        <taxon>Nocardioidaceae</taxon>
        <taxon>Mumia</taxon>
    </lineage>
</organism>
<feature type="domain" description="QsdR TetR regulatory C-terminal" evidence="1">
    <location>
        <begin position="82"/>
        <end position="190"/>
    </location>
</feature>
<dbReference type="RefSeq" id="WP_149767899.1">
    <property type="nucleotide sequence ID" value="NZ_VDFQ02000001.1"/>
</dbReference>
<dbReference type="Pfam" id="PF18598">
    <property type="entry name" value="TetR_C_36"/>
    <property type="match status" value="1"/>
</dbReference>
<accession>A0A5Q6S3L5</accession>
<gene>
    <name evidence="2" type="ORF">FE697_002380</name>
</gene>
<proteinExistence type="predicted"/>
<dbReference type="Proteomes" id="UP000307768">
    <property type="component" value="Unassembled WGS sequence"/>
</dbReference>
<comment type="caution">
    <text evidence="2">The sequence shown here is derived from an EMBL/GenBank/DDBJ whole genome shotgun (WGS) entry which is preliminary data.</text>
</comment>
<dbReference type="OrthoDB" id="158903at2"/>
<protein>
    <submittedName>
        <fullName evidence="2">TetR/AcrR family transcriptional regulator</fullName>
    </submittedName>
</protein>
<dbReference type="InterPro" id="IPR036271">
    <property type="entry name" value="Tet_transcr_reg_TetR-rel_C_sf"/>
</dbReference>
<dbReference type="EMBL" id="VDFQ02000001">
    <property type="protein sequence ID" value="KAA1424781.1"/>
    <property type="molecule type" value="Genomic_DNA"/>
</dbReference>
<dbReference type="AlphaFoldDB" id="A0A5Q6S3L5"/>
<sequence>MTAMSTRVITPNDALVVARAWFLEGRTVDMLALADELAIGRATLYRVVGSRERLLGDVVASLALPTMAASLARARDDGLAPGVDRLVGAARIMNHAVMGFAPLRAFLTAEPEIAFKVLFMPAAQVHLRIVEAWQQVLAAAVARGDLAPDADPERLAYLFVRIGESMIYADLLAGREPDLDLAATLQRSLLAPAPV</sequence>
<dbReference type="SUPFAM" id="SSF48498">
    <property type="entry name" value="Tetracyclin repressor-like, C-terminal domain"/>
    <property type="match status" value="1"/>
</dbReference>
<evidence type="ECO:0000259" key="1">
    <source>
        <dbReference type="Pfam" id="PF18598"/>
    </source>
</evidence>